<sequence>MIRIVDILNKNNDEKREEGVRISEYLKQGPGVKLDKEELGRIFHEIKEHVDNIAKLSLPVKKIVEQKLLGNPLLDEVTEDFSVMVNALKFAADANYSQKELNELVVAVLVPGSDNLKHKKIIDLANIYRNIKNV</sequence>
<evidence type="ECO:0000313" key="1">
    <source>
        <dbReference type="EMBL" id="OGC40325.1"/>
    </source>
</evidence>
<proteinExistence type="predicted"/>
<name>A0A1F4U5S6_UNCSA</name>
<evidence type="ECO:0000313" key="2">
    <source>
        <dbReference type="Proteomes" id="UP000179242"/>
    </source>
</evidence>
<accession>A0A1F4U5S6</accession>
<dbReference type="EMBL" id="MEUJ01000004">
    <property type="protein sequence ID" value="OGC40325.1"/>
    <property type="molecule type" value="Genomic_DNA"/>
</dbReference>
<dbReference type="Proteomes" id="UP000179242">
    <property type="component" value="Unassembled WGS sequence"/>
</dbReference>
<gene>
    <name evidence="1" type="ORF">A2438_03535</name>
</gene>
<protein>
    <submittedName>
        <fullName evidence="1">Uncharacterized protein</fullName>
    </submittedName>
</protein>
<comment type="caution">
    <text evidence="1">The sequence shown here is derived from an EMBL/GenBank/DDBJ whole genome shotgun (WGS) entry which is preliminary data.</text>
</comment>
<reference evidence="1 2" key="1">
    <citation type="journal article" date="2016" name="Nat. Commun.">
        <title>Thousands of microbial genomes shed light on interconnected biogeochemical processes in an aquifer system.</title>
        <authorList>
            <person name="Anantharaman K."/>
            <person name="Brown C.T."/>
            <person name="Hug L.A."/>
            <person name="Sharon I."/>
            <person name="Castelle C.J."/>
            <person name="Probst A.J."/>
            <person name="Thomas B.C."/>
            <person name="Singh A."/>
            <person name="Wilkins M.J."/>
            <person name="Karaoz U."/>
            <person name="Brodie E.L."/>
            <person name="Williams K.H."/>
            <person name="Hubbard S.S."/>
            <person name="Banfield J.F."/>
        </authorList>
    </citation>
    <scope>NUCLEOTIDE SEQUENCE [LARGE SCALE GENOMIC DNA]</scope>
</reference>
<dbReference type="AlphaFoldDB" id="A0A1F4U5S6"/>
<organism evidence="1 2">
    <name type="scientific">candidate division WOR-1 bacterium RIFOXYC2_FULL_46_14</name>
    <dbReference type="NCBI Taxonomy" id="1802587"/>
    <lineage>
        <taxon>Bacteria</taxon>
        <taxon>Bacillati</taxon>
        <taxon>Saganbacteria</taxon>
    </lineage>
</organism>